<evidence type="ECO:0000256" key="2">
    <source>
        <dbReference type="SAM" id="Phobius"/>
    </source>
</evidence>
<dbReference type="Proteomes" id="UP001501470">
    <property type="component" value="Unassembled WGS sequence"/>
</dbReference>
<comment type="caution">
    <text evidence="3">The sequence shown here is derived from an EMBL/GenBank/DDBJ whole genome shotgun (WGS) entry which is preliminary data.</text>
</comment>
<reference evidence="3 4" key="1">
    <citation type="journal article" date="2019" name="Int. J. Syst. Evol. Microbiol.">
        <title>The Global Catalogue of Microorganisms (GCM) 10K type strain sequencing project: providing services to taxonomists for standard genome sequencing and annotation.</title>
        <authorList>
            <consortium name="The Broad Institute Genomics Platform"/>
            <consortium name="The Broad Institute Genome Sequencing Center for Infectious Disease"/>
            <person name="Wu L."/>
            <person name="Ma J."/>
        </authorList>
    </citation>
    <scope>NUCLEOTIDE SEQUENCE [LARGE SCALE GENOMIC DNA]</scope>
    <source>
        <strain evidence="3 4">JCM 15933</strain>
    </source>
</reference>
<accession>A0ABN2D465</accession>
<name>A0ABN2D465_9ACTN</name>
<evidence type="ECO:0000313" key="3">
    <source>
        <dbReference type="EMBL" id="GAA1570125.1"/>
    </source>
</evidence>
<keyword evidence="2" id="KW-1133">Transmembrane helix</keyword>
<sequence>MWAGRVVFGVLVAGVTAYLVIVGLDNADKVASCVGVVVGLLALGAPYLMPAEGEVPMAEPDHVEDTGTANATGGGQAVTGAYITDEGRPVRVTRSGDATAGGPDSIATTGIVRRPRP</sequence>
<feature type="transmembrane region" description="Helical" evidence="2">
    <location>
        <begin position="6"/>
        <end position="24"/>
    </location>
</feature>
<gene>
    <name evidence="3" type="ORF">GCM10009827_109960</name>
</gene>
<dbReference type="EMBL" id="BAAAQD010000043">
    <property type="protein sequence ID" value="GAA1570125.1"/>
    <property type="molecule type" value="Genomic_DNA"/>
</dbReference>
<feature type="region of interest" description="Disordered" evidence="1">
    <location>
        <begin position="89"/>
        <end position="117"/>
    </location>
</feature>
<keyword evidence="2" id="KW-0472">Membrane</keyword>
<protein>
    <submittedName>
        <fullName evidence="3">Uncharacterized protein</fullName>
    </submittedName>
</protein>
<proteinExistence type="predicted"/>
<evidence type="ECO:0000313" key="4">
    <source>
        <dbReference type="Proteomes" id="UP001501470"/>
    </source>
</evidence>
<evidence type="ECO:0000256" key="1">
    <source>
        <dbReference type="SAM" id="MobiDB-lite"/>
    </source>
</evidence>
<keyword evidence="4" id="KW-1185">Reference proteome</keyword>
<keyword evidence="2" id="KW-0812">Transmembrane</keyword>
<feature type="transmembrane region" description="Helical" evidence="2">
    <location>
        <begin position="31"/>
        <end position="49"/>
    </location>
</feature>
<organism evidence="3 4">
    <name type="scientific">Dactylosporangium maewongense</name>
    <dbReference type="NCBI Taxonomy" id="634393"/>
    <lineage>
        <taxon>Bacteria</taxon>
        <taxon>Bacillati</taxon>
        <taxon>Actinomycetota</taxon>
        <taxon>Actinomycetes</taxon>
        <taxon>Micromonosporales</taxon>
        <taxon>Micromonosporaceae</taxon>
        <taxon>Dactylosporangium</taxon>
    </lineage>
</organism>